<gene>
    <name evidence="1" type="ORF">SAPIO_CDS10000</name>
</gene>
<dbReference type="AlphaFoldDB" id="A0A084FW50"/>
<dbReference type="VEuPathDB" id="FungiDB:SAPIO_CDS10000"/>
<dbReference type="HOGENOM" id="CLU_024198_0_0_1"/>
<evidence type="ECO:0000313" key="1">
    <source>
        <dbReference type="EMBL" id="KEZ39312.1"/>
    </source>
</evidence>
<organism evidence="1 2">
    <name type="scientific">Pseudallescheria apiosperma</name>
    <name type="common">Scedosporium apiospermum</name>
    <dbReference type="NCBI Taxonomy" id="563466"/>
    <lineage>
        <taxon>Eukaryota</taxon>
        <taxon>Fungi</taxon>
        <taxon>Dikarya</taxon>
        <taxon>Ascomycota</taxon>
        <taxon>Pezizomycotina</taxon>
        <taxon>Sordariomycetes</taxon>
        <taxon>Hypocreomycetidae</taxon>
        <taxon>Microascales</taxon>
        <taxon>Microascaceae</taxon>
        <taxon>Scedosporium</taxon>
    </lineage>
</organism>
<dbReference type="EMBL" id="JOWA01000154">
    <property type="protein sequence ID" value="KEZ39312.1"/>
    <property type="molecule type" value="Genomic_DNA"/>
</dbReference>
<evidence type="ECO:0000313" key="2">
    <source>
        <dbReference type="Proteomes" id="UP000028545"/>
    </source>
</evidence>
<protein>
    <submittedName>
        <fullName evidence="1">Uncharacterized protein</fullName>
    </submittedName>
</protein>
<dbReference type="OMA" id="RSETYAY"/>
<comment type="caution">
    <text evidence="1">The sequence shown here is derived from an EMBL/GenBank/DDBJ whole genome shotgun (WGS) entry which is preliminary data.</text>
</comment>
<dbReference type="Proteomes" id="UP000028545">
    <property type="component" value="Unassembled WGS sequence"/>
</dbReference>
<dbReference type="GeneID" id="27719153"/>
<dbReference type="OrthoDB" id="4763081at2759"/>
<keyword evidence="2" id="KW-1185">Reference proteome</keyword>
<dbReference type="KEGG" id="sapo:SAPIO_CDS10000"/>
<proteinExistence type="predicted"/>
<sequence length="522" mass="59389">MADPDTTRVPSLWDRTLDTPEFHQYLDHLPLKQLCGICNGAIAKGDICVGRDSPDHPELLCLRHFWRYVSGLDLAARLAETPDPDPEEERLEVPLREVVRWERGTSKPEVSKGPLPVIRLTIDSRGIRRVESFTEEQARYRHERYDDRLFVVQGTSDAQLEGITALFQDGLMRLRIPQWQSNLHLWDLPTPPTFPASIPQGDESAPRVVQLLQEPREKDSRSYSIDLNAVTGVTFFFANYLGMVYIHGHTRDRPYASIPSGLSPNGMCWLYVPISKNDRILSLDLRSRDSEFPMKWPSILMRTELTGQNIFGTFLRSEFPIYSLGTTPTMLFFTRSSLLGHITRIGTVSSPTASRVAPSYPLPTAEDIVPNFLAMDHLVKFSSAPLNGVKTASVFHQDSQPDASCLGILFDYENGGKRAVGQCRLGLDYYRVYERPTHVCVRNMLHLPDGEPELQWTVKAQFSRGKDHLHEGEGRDIHCFELRDNILDFWFTAREFCIEIRRQDQAPGSSEWNSHAYAISTS</sequence>
<accession>A0A084FW50</accession>
<name>A0A084FW50_PSEDA</name>
<dbReference type="RefSeq" id="XP_016639111.1">
    <property type="nucleotide sequence ID" value="XM_016783664.1"/>
</dbReference>
<reference evidence="1 2" key="1">
    <citation type="journal article" date="2014" name="Genome Announc.">
        <title>Draft genome sequence of the pathogenic fungus Scedosporium apiospermum.</title>
        <authorList>
            <person name="Vandeputte P."/>
            <person name="Ghamrawi S."/>
            <person name="Rechenmann M."/>
            <person name="Iltis A."/>
            <person name="Giraud S."/>
            <person name="Fleury M."/>
            <person name="Thornton C."/>
            <person name="Delhaes L."/>
            <person name="Meyer W."/>
            <person name="Papon N."/>
            <person name="Bouchara J.P."/>
        </authorList>
    </citation>
    <scope>NUCLEOTIDE SEQUENCE [LARGE SCALE GENOMIC DNA]</scope>
    <source>
        <strain evidence="1 2">IHEM 14462</strain>
    </source>
</reference>